<dbReference type="Gene3D" id="3.30.65.10">
    <property type="entry name" value="Bacterial Topoisomerase I, domain 1"/>
    <property type="match status" value="1"/>
</dbReference>
<keyword evidence="4" id="KW-1185">Reference proteome</keyword>
<keyword evidence="1" id="KW-0472">Membrane</keyword>
<evidence type="ECO:0000256" key="1">
    <source>
        <dbReference type="SAM" id="Phobius"/>
    </source>
</evidence>
<dbReference type="InterPro" id="IPR013498">
    <property type="entry name" value="Topo_IA_Znf"/>
</dbReference>
<gene>
    <name evidence="3" type="ORF">NR989_04945</name>
</gene>
<dbReference type="RefSeq" id="WP_275595861.1">
    <property type="nucleotide sequence ID" value="NZ_CP102381.1"/>
</dbReference>
<name>A0ABY8CCC8_9GAMM</name>
<feature type="domain" description="NERD" evidence="2">
    <location>
        <begin position="33"/>
        <end position="152"/>
    </location>
</feature>
<keyword evidence="1" id="KW-1133">Transmembrane helix</keyword>
<protein>
    <submittedName>
        <fullName evidence="3">NERD domain-containing protein</fullName>
    </submittedName>
</protein>
<evidence type="ECO:0000259" key="2">
    <source>
        <dbReference type="PROSITE" id="PS50965"/>
    </source>
</evidence>
<dbReference type="Pfam" id="PF01396">
    <property type="entry name" value="Zn_ribbon_Top1"/>
    <property type="match status" value="1"/>
</dbReference>
<reference evidence="3 4" key="1">
    <citation type="submission" date="2022-06" db="EMBL/GenBank/DDBJ databases">
        <title>Thiomicrohabdus sp. nov, an obligately chemolithoautotrophic, sulfur-oxidizing bacterium isolated from beach of Guanyin Mountain. Amoy.</title>
        <authorList>
            <person name="Zhu H."/>
        </authorList>
    </citation>
    <scope>NUCLEOTIDE SEQUENCE [LARGE SCALE GENOMIC DNA]</scope>
    <source>
        <strain evidence="3 4">XGS-01</strain>
    </source>
</reference>
<keyword evidence="1" id="KW-0812">Transmembrane</keyword>
<dbReference type="EMBL" id="CP102381">
    <property type="protein sequence ID" value="WEJ63604.1"/>
    <property type="molecule type" value="Genomic_DNA"/>
</dbReference>
<dbReference type="Pfam" id="PF08378">
    <property type="entry name" value="NERD"/>
    <property type="match status" value="1"/>
</dbReference>
<dbReference type="SUPFAM" id="SSF57783">
    <property type="entry name" value="Zinc beta-ribbon"/>
    <property type="match status" value="1"/>
</dbReference>
<proteinExistence type="predicted"/>
<evidence type="ECO:0000313" key="4">
    <source>
        <dbReference type="Proteomes" id="UP001222275"/>
    </source>
</evidence>
<sequence length="259" mass="29511">MDVSALISPVFNLFLYVIPAAIIIGLFKSPWFKGKMGEFLVNVVTKVSLDKHQYHLIKDVTLPTEEGGTTQIDHIVVSPYGVFVVETKNMQGWIFGGEFQKQWTQQLNKHSKFPFQNPLYQNHKHVKTLKNLLNLTDEQIHSVVVFIGISEFKTKMPKNVTYGLGYVRFIKSKTKRVLNRDEFDSIIEKIESGRLERSMQTNRVHVQHVNNLVVEKQAAPTCPKCGSAMMLRKAKKGVNAGNEFLGCSRFPSCRETLQL</sequence>
<evidence type="ECO:0000313" key="3">
    <source>
        <dbReference type="EMBL" id="WEJ63604.1"/>
    </source>
</evidence>
<organism evidence="3 4">
    <name type="scientific">Thiomicrorhabdus lithotrophica</name>
    <dbReference type="NCBI Taxonomy" id="2949997"/>
    <lineage>
        <taxon>Bacteria</taxon>
        <taxon>Pseudomonadati</taxon>
        <taxon>Pseudomonadota</taxon>
        <taxon>Gammaproteobacteria</taxon>
        <taxon>Thiotrichales</taxon>
        <taxon>Piscirickettsiaceae</taxon>
        <taxon>Thiomicrorhabdus</taxon>
    </lineage>
</organism>
<dbReference type="InterPro" id="IPR011528">
    <property type="entry name" value="NERD"/>
</dbReference>
<accession>A0ABY8CCC8</accession>
<dbReference type="PROSITE" id="PS50965">
    <property type="entry name" value="NERD"/>
    <property type="match status" value="1"/>
</dbReference>
<dbReference type="Proteomes" id="UP001222275">
    <property type="component" value="Chromosome"/>
</dbReference>
<feature type="transmembrane region" description="Helical" evidence="1">
    <location>
        <begin position="6"/>
        <end position="27"/>
    </location>
</feature>